<dbReference type="EMBL" id="UZAF01005210">
    <property type="protein sequence ID" value="VDO15001.1"/>
    <property type="molecule type" value="Genomic_DNA"/>
</dbReference>
<keyword evidence="2" id="KW-1185">Reference proteome</keyword>
<dbReference type="Proteomes" id="UP000268014">
    <property type="component" value="Unassembled WGS sequence"/>
</dbReference>
<dbReference type="WBParaSite" id="HPLM_0000248301-mRNA-1">
    <property type="protein sequence ID" value="HPLM_0000248301-mRNA-1"/>
    <property type="gene ID" value="HPLM_0000248301"/>
</dbReference>
<protein>
    <submittedName>
        <fullName evidence="3">Protein kinase domain-containing protein</fullName>
    </submittedName>
</protein>
<dbReference type="AlphaFoldDB" id="A0A0N4VYW2"/>
<accession>A0A0N4VYW2</accession>
<sequence>MQECTDRFLVDFGCLAWNTLPRRLDLPELVFMEFTDSDRSI</sequence>
<evidence type="ECO:0000313" key="1">
    <source>
        <dbReference type="EMBL" id="VDO15001.1"/>
    </source>
</evidence>
<evidence type="ECO:0000313" key="2">
    <source>
        <dbReference type="Proteomes" id="UP000268014"/>
    </source>
</evidence>
<reference evidence="3" key="1">
    <citation type="submission" date="2017-02" db="UniProtKB">
        <authorList>
            <consortium name="WormBaseParasite"/>
        </authorList>
    </citation>
    <scope>IDENTIFICATION</scope>
</reference>
<evidence type="ECO:0000313" key="3">
    <source>
        <dbReference type="WBParaSite" id="HPLM_0000248301-mRNA-1"/>
    </source>
</evidence>
<gene>
    <name evidence="1" type="ORF">HPLM_LOCUS2481</name>
</gene>
<proteinExistence type="predicted"/>
<reference evidence="1 2" key="2">
    <citation type="submission" date="2018-11" db="EMBL/GenBank/DDBJ databases">
        <authorList>
            <consortium name="Pathogen Informatics"/>
        </authorList>
    </citation>
    <scope>NUCLEOTIDE SEQUENCE [LARGE SCALE GENOMIC DNA]</scope>
    <source>
        <strain evidence="1 2">MHpl1</strain>
    </source>
</reference>
<organism evidence="3">
    <name type="scientific">Haemonchus placei</name>
    <name type="common">Barber's pole worm</name>
    <dbReference type="NCBI Taxonomy" id="6290"/>
    <lineage>
        <taxon>Eukaryota</taxon>
        <taxon>Metazoa</taxon>
        <taxon>Ecdysozoa</taxon>
        <taxon>Nematoda</taxon>
        <taxon>Chromadorea</taxon>
        <taxon>Rhabditida</taxon>
        <taxon>Rhabditina</taxon>
        <taxon>Rhabditomorpha</taxon>
        <taxon>Strongyloidea</taxon>
        <taxon>Trichostrongylidae</taxon>
        <taxon>Haemonchus</taxon>
    </lineage>
</organism>
<name>A0A0N4VYW2_HAEPC</name>